<accession>A0A3B0WVA0</accession>
<dbReference type="AlphaFoldDB" id="A0A3B0WVA0"/>
<protein>
    <submittedName>
        <fullName evidence="1">Uncharacterized protein</fullName>
    </submittedName>
</protein>
<sequence length="98" mass="10908">MSAKLLSSSAANFIVVLIDWFDVDDNLISNQTYFDAGLIFPVEVWQDLYAVRTAPEQTAYGIFRLTISVGEGGSPDEAFVLWGDVFMLEDTLFVTGFE</sequence>
<gene>
    <name evidence="1" type="ORF">MNBD_GAMMA02-1204</name>
</gene>
<organism evidence="1">
    <name type="scientific">hydrothermal vent metagenome</name>
    <dbReference type="NCBI Taxonomy" id="652676"/>
    <lineage>
        <taxon>unclassified sequences</taxon>
        <taxon>metagenomes</taxon>
        <taxon>ecological metagenomes</taxon>
    </lineage>
</organism>
<dbReference type="EMBL" id="UOFA01000354">
    <property type="protein sequence ID" value="VAW47604.1"/>
    <property type="molecule type" value="Genomic_DNA"/>
</dbReference>
<reference evidence="1" key="1">
    <citation type="submission" date="2018-06" db="EMBL/GenBank/DDBJ databases">
        <authorList>
            <person name="Zhirakovskaya E."/>
        </authorList>
    </citation>
    <scope>NUCLEOTIDE SEQUENCE</scope>
</reference>
<name>A0A3B0WVA0_9ZZZZ</name>
<evidence type="ECO:0000313" key="1">
    <source>
        <dbReference type="EMBL" id="VAW47604.1"/>
    </source>
</evidence>
<proteinExistence type="predicted"/>